<dbReference type="EMBL" id="PYXZ01000003">
    <property type="protein sequence ID" value="PUA81365.1"/>
    <property type="molecule type" value="Genomic_DNA"/>
</dbReference>
<dbReference type="GO" id="GO:0016301">
    <property type="term" value="F:kinase activity"/>
    <property type="evidence" value="ECO:0007669"/>
    <property type="project" value="UniProtKB-KW"/>
</dbReference>
<dbReference type="GO" id="GO:0003723">
    <property type="term" value="F:RNA binding"/>
    <property type="evidence" value="ECO:0007669"/>
    <property type="project" value="InterPro"/>
</dbReference>
<proteinExistence type="predicted"/>
<evidence type="ECO:0000256" key="1">
    <source>
        <dbReference type="ARBA" id="ARBA00022679"/>
    </source>
</evidence>
<comment type="caution">
    <text evidence="6">The sequence shown here is derived from an EMBL/GenBank/DDBJ whole genome shotgun (WGS) entry which is preliminary data.</text>
</comment>
<sequence length="237" mass="24703">MGLPMPGDSLGDALAHAATLLLEASSVDDTLDAIVRSAAASVPGADHVGVTLAHADGRMEALAATSDLARELAAVQESIGEGPCTFDPDTAGIVHVPDLWHDERWPAFAEVAAQRGIRSKIGVRLYGDSASQAGLSIYSARPNGLDEESVQIADVFAAQAALAMGKARVIDELHDGLRTRQRIGIALGILMHRYSMSEERAFAFLTRASSHGNVKLRDVAAGVVADFVAGLEQPGGG</sequence>
<dbReference type="InterPro" id="IPR003018">
    <property type="entry name" value="GAF"/>
</dbReference>
<dbReference type="InterPro" id="IPR029016">
    <property type="entry name" value="GAF-like_dom_sf"/>
</dbReference>
<dbReference type="Gene3D" id="3.30.450.40">
    <property type="match status" value="1"/>
</dbReference>
<dbReference type="SUPFAM" id="SSF55781">
    <property type="entry name" value="GAF domain-like"/>
    <property type="match status" value="1"/>
</dbReference>
<keyword evidence="4" id="KW-0804">Transcription</keyword>
<dbReference type="InterPro" id="IPR005561">
    <property type="entry name" value="ANTAR"/>
</dbReference>
<dbReference type="SUPFAM" id="SSF52172">
    <property type="entry name" value="CheY-like"/>
    <property type="match status" value="1"/>
</dbReference>
<keyword evidence="7" id="KW-1185">Reference proteome</keyword>
<gene>
    <name evidence="6" type="ORF">C7S10_10150</name>
</gene>
<accession>A0A2R7YY94</accession>
<dbReference type="InterPro" id="IPR012074">
    <property type="entry name" value="GAF_ANTAR"/>
</dbReference>
<dbReference type="SMART" id="SM00065">
    <property type="entry name" value="GAF"/>
    <property type="match status" value="1"/>
</dbReference>
<dbReference type="Pfam" id="PF01590">
    <property type="entry name" value="GAF"/>
    <property type="match status" value="1"/>
</dbReference>
<dbReference type="SMART" id="SM01012">
    <property type="entry name" value="ANTAR"/>
    <property type="match status" value="1"/>
</dbReference>
<evidence type="ECO:0000256" key="4">
    <source>
        <dbReference type="ARBA" id="ARBA00023163"/>
    </source>
</evidence>
<dbReference type="PIRSF" id="PIRSF036625">
    <property type="entry name" value="GAF_ANTAR"/>
    <property type="match status" value="1"/>
</dbReference>
<protein>
    <submittedName>
        <fullName evidence="6">Antitermination regulator</fullName>
    </submittedName>
</protein>
<reference evidence="6 7" key="1">
    <citation type="submission" date="2018-03" db="EMBL/GenBank/DDBJ databases">
        <authorList>
            <person name="Keele B.F."/>
        </authorList>
    </citation>
    <scope>NUCLEOTIDE SEQUENCE [LARGE SCALE GENOMIC DNA]</scope>
    <source>
        <strain evidence="6 7">IB-3</strain>
    </source>
</reference>
<dbReference type="Gene3D" id="1.10.10.10">
    <property type="entry name" value="Winged helix-like DNA-binding domain superfamily/Winged helix DNA-binding domain"/>
    <property type="match status" value="1"/>
</dbReference>
<keyword evidence="1" id="KW-0808">Transferase</keyword>
<dbReference type="InterPro" id="IPR011006">
    <property type="entry name" value="CheY-like_superfamily"/>
</dbReference>
<feature type="domain" description="ANTAR" evidence="5">
    <location>
        <begin position="163"/>
        <end position="224"/>
    </location>
</feature>
<keyword evidence="3" id="KW-0805">Transcription regulation</keyword>
<keyword evidence="2" id="KW-0418">Kinase</keyword>
<evidence type="ECO:0000313" key="7">
    <source>
        <dbReference type="Proteomes" id="UP000244867"/>
    </source>
</evidence>
<dbReference type="Proteomes" id="UP000244867">
    <property type="component" value="Unassembled WGS sequence"/>
</dbReference>
<evidence type="ECO:0000256" key="3">
    <source>
        <dbReference type="ARBA" id="ARBA00023015"/>
    </source>
</evidence>
<dbReference type="Pfam" id="PF03861">
    <property type="entry name" value="ANTAR"/>
    <property type="match status" value="1"/>
</dbReference>
<evidence type="ECO:0000256" key="2">
    <source>
        <dbReference type="ARBA" id="ARBA00022777"/>
    </source>
</evidence>
<dbReference type="OrthoDB" id="7466251at2"/>
<dbReference type="AlphaFoldDB" id="A0A2R7YY94"/>
<organism evidence="6 7">
    <name type="scientific">Nocardioides currus</name>
    <dbReference type="NCBI Taxonomy" id="2133958"/>
    <lineage>
        <taxon>Bacteria</taxon>
        <taxon>Bacillati</taxon>
        <taxon>Actinomycetota</taxon>
        <taxon>Actinomycetes</taxon>
        <taxon>Propionibacteriales</taxon>
        <taxon>Nocardioidaceae</taxon>
        <taxon>Nocardioides</taxon>
    </lineage>
</organism>
<name>A0A2R7YY94_9ACTN</name>
<evidence type="ECO:0000259" key="5">
    <source>
        <dbReference type="PROSITE" id="PS50921"/>
    </source>
</evidence>
<evidence type="ECO:0000313" key="6">
    <source>
        <dbReference type="EMBL" id="PUA81365.1"/>
    </source>
</evidence>
<dbReference type="InterPro" id="IPR036388">
    <property type="entry name" value="WH-like_DNA-bd_sf"/>
</dbReference>
<dbReference type="PROSITE" id="PS50921">
    <property type="entry name" value="ANTAR"/>
    <property type="match status" value="1"/>
</dbReference>